<gene>
    <name evidence="2" type="ORF">SAMN05421739_101334</name>
</gene>
<dbReference type="Proteomes" id="UP000198724">
    <property type="component" value="Unassembled WGS sequence"/>
</dbReference>
<feature type="transmembrane region" description="Helical" evidence="1">
    <location>
        <begin position="57"/>
        <end position="76"/>
    </location>
</feature>
<evidence type="ECO:0000313" key="2">
    <source>
        <dbReference type="EMBL" id="SFF90818.1"/>
    </source>
</evidence>
<evidence type="ECO:0000256" key="1">
    <source>
        <dbReference type="SAM" id="Phobius"/>
    </source>
</evidence>
<feature type="transmembrane region" description="Helical" evidence="1">
    <location>
        <begin position="31"/>
        <end position="50"/>
    </location>
</feature>
<accession>A0A1I2MIF3</accession>
<keyword evidence="1" id="KW-0472">Membrane</keyword>
<proteinExistence type="predicted"/>
<reference evidence="3" key="1">
    <citation type="submission" date="2016-10" db="EMBL/GenBank/DDBJ databases">
        <authorList>
            <person name="Varghese N."/>
            <person name="Submissions S."/>
        </authorList>
    </citation>
    <scope>NUCLEOTIDE SEQUENCE [LARGE SCALE GENOMIC DNA]</scope>
    <source>
        <strain evidence="3">LP51</strain>
    </source>
</reference>
<name>A0A1I2MIF3_9BACT</name>
<dbReference type="AlphaFoldDB" id="A0A1I2MIF3"/>
<feature type="transmembrane region" description="Helical" evidence="1">
    <location>
        <begin position="88"/>
        <end position="109"/>
    </location>
</feature>
<feature type="transmembrane region" description="Helical" evidence="1">
    <location>
        <begin position="5"/>
        <end position="25"/>
    </location>
</feature>
<protein>
    <submittedName>
        <fullName evidence="2">Uncharacterized protein</fullName>
    </submittedName>
</protein>
<sequence>MVHPYVVNFLNALVLITAGLILYFHDPARPPSALMATFFGVLLLACTYHLRKHNRFVSHTVTALTLLTGLLMLWQIDPELFSWNLHYTLLLLMALCCFIAAAFYVGSFIQERRLRNNSIYKDDL</sequence>
<dbReference type="EMBL" id="FOOT01000001">
    <property type="protein sequence ID" value="SFF90818.1"/>
    <property type="molecule type" value="Genomic_DNA"/>
</dbReference>
<keyword evidence="3" id="KW-1185">Reference proteome</keyword>
<evidence type="ECO:0000313" key="3">
    <source>
        <dbReference type="Proteomes" id="UP000198724"/>
    </source>
</evidence>
<keyword evidence="1" id="KW-0812">Transmembrane</keyword>
<dbReference type="RefSeq" id="WP_175490943.1">
    <property type="nucleotide sequence ID" value="NZ_FOOT01000001.1"/>
</dbReference>
<organism evidence="2 3">
    <name type="scientific">Pontibacter chinhatensis</name>
    <dbReference type="NCBI Taxonomy" id="1436961"/>
    <lineage>
        <taxon>Bacteria</taxon>
        <taxon>Pseudomonadati</taxon>
        <taxon>Bacteroidota</taxon>
        <taxon>Cytophagia</taxon>
        <taxon>Cytophagales</taxon>
        <taxon>Hymenobacteraceae</taxon>
        <taxon>Pontibacter</taxon>
    </lineage>
</organism>
<keyword evidence="1" id="KW-1133">Transmembrane helix</keyword>